<dbReference type="AlphaFoldDB" id="A0A4Q7LVM6"/>
<proteinExistence type="predicted"/>
<reference evidence="2 3" key="1">
    <citation type="journal article" date="2015" name="Stand. Genomic Sci.">
        <title>Genomic Encyclopedia of Bacterial and Archaeal Type Strains, Phase III: the genomes of soil and plant-associated and newly described type strains.</title>
        <authorList>
            <person name="Whitman W.B."/>
            <person name="Woyke T."/>
            <person name="Klenk H.P."/>
            <person name="Zhou Y."/>
            <person name="Lilburn T.G."/>
            <person name="Beck B.J."/>
            <person name="De Vos P."/>
            <person name="Vandamme P."/>
            <person name="Eisen J.A."/>
            <person name="Garrity G."/>
            <person name="Hugenholtz P."/>
            <person name="Kyrpides N.C."/>
        </authorList>
    </citation>
    <scope>NUCLEOTIDE SEQUENCE [LARGE SCALE GENOMIC DNA]</scope>
    <source>
        <strain evidence="2 3">CV2</strain>
    </source>
</reference>
<dbReference type="OrthoDB" id="5116447at2"/>
<evidence type="ECO:0000256" key="1">
    <source>
        <dbReference type="SAM" id="MobiDB-lite"/>
    </source>
</evidence>
<dbReference type="Proteomes" id="UP000293519">
    <property type="component" value="Unassembled WGS sequence"/>
</dbReference>
<feature type="compositionally biased region" description="Basic and acidic residues" evidence="1">
    <location>
        <begin position="100"/>
        <end position="111"/>
    </location>
</feature>
<dbReference type="RefSeq" id="WP_130484211.1">
    <property type="nucleotide sequence ID" value="NZ_SGWW01000001.1"/>
</dbReference>
<evidence type="ECO:0000313" key="2">
    <source>
        <dbReference type="EMBL" id="RZS59096.1"/>
    </source>
</evidence>
<feature type="region of interest" description="Disordered" evidence="1">
    <location>
        <begin position="100"/>
        <end position="119"/>
    </location>
</feature>
<accession>A0A4Q7LVM6</accession>
<protein>
    <submittedName>
        <fullName evidence="2">Uncharacterized protein</fullName>
    </submittedName>
</protein>
<dbReference type="EMBL" id="SGWW01000001">
    <property type="protein sequence ID" value="RZS59096.1"/>
    <property type="molecule type" value="Genomic_DNA"/>
</dbReference>
<keyword evidence="3" id="KW-1185">Reference proteome</keyword>
<comment type="caution">
    <text evidence="2">The sequence shown here is derived from an EMBL/GenBank/DDBJ whole genome shotgun (WGS) entry which is preliminary data.</text>
</comment>
<name>A0A4Q7LVM6_9MICO</name>
<organism evidence="2 3">
    <name type="scientific">Microcella putealis</name>
    <dbReference type="NCBI Taxonomy" id="337005"/>
    <lineage>
        <taxon>Bacteria</taxon>
        <taxon>Bacillati</taxon>
        <taxon>Actinomycetota</taxon>
        <taxon>Actinomycetes</taxon>
        <taxon>Micrococcales</taxon>
        <taxon>Microbacteriaceae</taxon>
        <taxon>Microcella</taxon>
    </lineage>
</organism>
<gene>
    <name evidence="2" type="ORF">EV141_0313</name>
</gene>
<sequence>MVLDLSNEGLRSDLYANPHRERVLAVSSQDSPVMKGWSDASVRQKVAGIVDQVRLDLSQGHRHTAEELLRERFKASKVEVDDERVLALAMSLRGVDHELTRREEEARRAAEEAGDGPDA</sequence>
<evidence type="ECO:0000313" key="3">
    <source>
        <dbReference type="Proteomes" id="UP000293519"/>
    </source>
</evidence>